<keyword evidence="2" id="KW-1185">Reference proteome</keyword>
<dbReference type="EMBL" id="CP042476">
    <property type="protein sequence ID" value="QED36705.1"/>
    <property type="molecule type" value="Genomic_DNA"/>
</dbReference>
<evidence type="ECO:0000313" key="1">
    <source>
        <dbReference type="EMBL" id="QED36705.1"/>
    </source>
</evidence>
<reference evidence="1 2" key="1">
    <citation type="submission" date="2019-08" db="EMBL/GenBank/DDBJ databases">
        <title>Antarcticibacterium arcticum sp. nov., a bacterium isolated from marine sediment of the Canadian Beaufort Sea.</title>
        <authorList>
            <person name="Lee Y.M."/>
            <person name="Baek K."/>
            <person name="Lee D.-H."/>
            <person name="Shin S.C."/>
            <person name="Jin Y.K."/>
            <person name="Park Y."/>
        </authorList>
    </citation>
    <scope>NUCLEOTIDE SEQUENCE [LARGE SCALE GENOMIC DNA]</scope>
    <source>
        <strain evidence="1 2">PAMC 28998</strain>
    </source>
</reference>
<protein>
    <submittedName>
        <fullName evidence="1">Uncharacterized protein</fullName>
    </submittedName>
</protein>
<gene>
    <name evidence="1" type="ORF">FK178_02790</name>
</gene>
<dbReference type="OrthoDB" id="1067077at2"/>
<proteinExistence type="predicted"/>
<dbReference type="AlphaFoldDB" id="A0A5B8YFL1"/>
<dbReference type="Proteomes" id="UP000321954">
    <property type="component" value="Chromosome"/>
</dbReference>
<dbReference type="KEGG" id="anp:FK178_02790"/>
<evidence type="ECO:0000313" key="2">
    <source>
        <dbReference type="Proteomes" id="UP000321954"/>
    </source>
</evidence>
<name>A0A5B8YFL1_9FLAO</name>
<sequence length="192" mass="22359">MKIVGIFAVVENALLSVQYNDGNEHEFARVFKQWSDLEYLEDFFETHRADLQSEYYRKIKGLITVEQAVLQTLDEAEDFEYDIKQIAETGKGKDEETLHDYIFHPLHKNDSRILHQESKAYGSEKSSWLRLYAIRIAPNLYVISGGAIKLTKKMQERDHTALELKKLKLVEEHLKTIGFEQADDYGFIEIGE</sequence>
<organism evidence="1 2">
    <name type="scientific">Antarcticibacterium arcticum</name>
    <dbReference type="NCBI Taxonomy" id="2585771"/>
    <lineage>
        <taxon>Bacteria</taxon>
        <taxon>Pseudomonadati</taxon>
        <taxon>Bacteroidota</taxon>
        <taxon>Flavobacteriia</taxon>
        <taxon>Flavobacteriales</taxon>
        <taxon>Flavobacteriaceae</taxon>
        <taxon>Antarcticibacterium</taxon>
    </lineage>
</organism>
<dbReference type="RefSeq" id="WP_146830790.1">
    <property type="nucleotide sequence ID" value="NZ_CP042476.1"/>
</dbReference>
<accession>A0A5B8YFL1</accession>